<protein>
    <submittedName>
        <fullName evidence="1">Uncharacterized protein</fullName>
    </submittedName>
</protein>
<accession>A0A2G1VQ21</accession>
<proteinExistence type="predicted"/>
<dbReference type="OrthoDB" id="678788at2"/>
<comment type="caution">
    <text evidence="1">The sequence shown here is derived from an EMBL/GenBank/DDBJ whole genome shotgun (WGS) entry which is preliminary data.</text>
</comment>
<name>A0A2G1VQ21_9FLAO</name>
<sequence length="134" mass="15259">MQLEKILSTINSYSVGLFDKLFGKNKTYSKPQEPEHAVIVHFRYEMDSLEPLYQLEDALEKQINEEGVGEFDGHEIAVDLSDGFLYMYGTNAETLFKAVKPILEKSNFMKGAVAKLRFGPPEEGIREIEVKLPE</sequence>
<organism evidence="1 2">
    <name type="scientific">Leeuwenhoekiella nanhaiensis</name>
    <dbReference type="NCBI Taxonomy" id="1655491"/>
    <lineage>
        <taxon>Bacteria</taxon>
        <taxon>Pseudomonadati</taxon>
        <taxon>Bacteroidota</taxon>
        <taxon>Flavobacteriia</taxon>
        <taxon>Flavobacteriales</taxon>
        <taxon>Flavobacteriaceae</taxon>
        <taxon>Leeuwenhoekiella</taxon>
    </lineage>
</organism>
<dbReference type="RefSeq" id="WP_099646476.1">
    <property type="nucleotide sequence ID" value="NZ_KZ319292.1"/>
</dbReference>
<evidence type="ECO:0000313" key="1">
    <source>
        <dbReference type="EMBL" id="PHQ28862.1"/>
    </source>
</evidence>
<dbReference type="AlphaFoldDB" id="A0A2G1VQ21"/>
<reference evidence="1 2" key="1">
    <citation type="submission" date="2017-08" db="EMBL/GenBank/DDBJ databases">
        <title>The whole genome shortgun sequences of strain Leeuwenhoekiella nanhaiensis G18 from the South China Sea.</title>
        <authorList>
            <person name="Liu Q."/>
        </authorList>
    </citation>
    <scope>NUCLEOTIDE SEQUENCE [LARGE SCALE GENOMIC DNA]</scope>
    <source>
        <strain evidence="1 2">G18</strain>
    </source>
</reference>
<evidence type="ECO:0000313" key="2">
    <source>
        <dbReference type="Proteomes" id="UP000229433"/>
    </source>
</evidence>
<dbReference type="EMBL" id="NQXA01000010">
    <property type="protein sequence ID" value="PHQ28862.1"/>
    <property type="molecule type" value="Genomic_DNA"/>
</dbReference>
<keyword evidence="2" id="KW-1185">Reference proteome</keyword>
<dbReference type="Proteomes" id="UP000229433">
    <property type="component" value="Unassembled WGS sequence"/>
</dbReference>
<gene>
    <name evidence="1" type="ORF">CJ305_11740</name>
</gene>